<proteinExistence type="predicted"/>
<comment type="caution">
    <text evidence="1">The sequence shown here is derived from an EMBL/GenBank/DDBJ whole genome shotgun (WGS) entry which is preliminary data.</text>
</comment>
<dbReference type="Pfam" id="PF19515">
    <property type="entry name" value="DUF6048"/>
    <property type="match status" value="1"/>
</dbReference>
<reference evidence="1 2" key="1">
    <citation type="submission" date="2016-12" db="EMBL/GenBank/DDBJ databases">
        <title>Trade-off between light-utilization and light-protection in marine flavobacteria.</title>
        <authorList>
            <person name="Kumagai Y."/>
            <person name="Yoshizawa S."/>
            <person name="Kogure K."/>
            <person name="Iwasaki W."/>
        </authorList>
    </citation>
    <scope>NUCLEOTIDE SEQUENCE [LARGE SCALE GENOMIC DNA]</scope>
    <source>
        <strain evidence="1 2">KCTC 12100</strain>
    </source>
</reference>
<dbReference type="EMBL" id="MSCK01000001">
    <property type="protein sequence ID" value="PQJ72417.1"/>
    <property type="molecule type" value="Genomic_DNA"/>
</dbReference>
<evidence type="ECO:0000313" key="1">
    <source>
        <dbReference type="EMBL" id="PQJ72417.1"/>
    </source>
</evidence>
<dbReference type="AlphaFoldDB" id="A0A2P6CBY1"/>
<name>A0A2P6CBY1_9FLAO</name>
<sequence>MYKYFINICFLFVFVSGFSQEQKKDTLINAKTDSIVYKTNYGLRLGIDISKPILAQFNSTYSGLEIVGDYRIKKNLYIAAEVGYEEETTAEDYTNSTAKGSYIKLGFNYNAYKNWLDMNNELFLGYRYGFSLFDQTLNSYTPNVNSVYFPANQITTPVTTTGLNAHWSEFVIGLKVETFKNFFISFSGSYKVLMSVKEPDNFKTLYSPGFNRIFESSTGFGFNYTLTYLIPFKKK</sequence>
<organism evidence="1 2">
    <name type="scientific">Polaribacter butkevichii</name>
    <dbReference type="NCBI Taxonomy" id="218490"/>
    <lineage>
        <taxon>Bacteria</taxon>
        <taxon>Pseudomonadati</taxon>
        <taxon>Bacteroidota</taxon>
        <taxon>Flavobacteriia</taxon>
        <taxon>Flavobacteriales</taxon>
        <taxon>Flavobacteriaceae</taxon>
    </lineage>
</organism>
<dbReference type="InterPro" id="IPR046111">
    <property type="entry name" value="DUF6048"/>
</dbReference>
<dbReference type="OrthoDB" id="1199048at2"/>
<evidence type="ECO:0008006" key="3">
    <source>
        <dbReference type="Google" id="ProtNLM"/>
    </source>
</evidence>
<evidence type="ECO:0000313" key="2">
    <source>
        <dbReference type="Proteomes" id="UP000247345"/>
    </source>
</evidence>
<accession>A0A2P6CBY1</accession>
<gene>
    <name evidence="1" type="ORF">BTO14_03745</name>
</gene>
<protein>
    <recommendedName>
        <fullName evidence="3">Outer membrane protein beta-barrel domain-containing protein</fullName>
    </recommendedName>
</protein>
<keyword evidence="2" id="KW-1185">Reference proteome</keyword>
<dbReference type="RefSeq" id="WP_105048081.1">
    <property type="nucleotide sequence ID" value="NZ_CP150661.1"/>
</dbReference>
<dbReference type="Proteomes" id="UP000247345">
    <property type="component" value="Unassembled WGS sequence"/>
</dbReference>